<keyword evidence="3" id="KW-0813">Transport</keyword>
<keyword evidence="5" id="KW-0436">Ligase</keyword>
<dbReference type="Pfam" id="PF00501">
    <property type="entry name" value="AMP-binding"/>
    <property type="match status" value="1"/>
</dbReference>
<dbReference type="GO" id="GO:0005324">
    <property type="term" value="F:long-chain fatty acid transmembrane transporter activity"/>
    <property type="evidence" value="ECO:0007669"/>
    <property type="project" value="TreeGrafter"/>
</dbReference>
<keyword evidence="8" id="KW-0276">Fatty acid metabolism</keyword>
<evidence type="ECO:0000256" key="5">
    <source>
        <dbReference type="ARBA" id="ARBA00022598"/>
    </source>
</evidence>
<dbReference type="GO" id="GO:0005789">
    <property type="term" value="C:endoplasmic reticulum membrane"/>
    <property type="evidence" value="ECO:0007669"/>
    <property type="project" value="TreeGrafter"/>
</dbReference>
<dbReference type="FunFam" id="3.40.50.12780:FF:000019">
    <property type="entry name" value="Long-chain fatty acid transporter"/>
    <property type="match status" value="1"/>
</dbReference>
<feature type="domain" description="AMP-dependent synthetase/ligase" evidence="23">
    <location>
        <begin position="87"/>
        <end position="453"/>
    </location>
</feature>
<dbReference type="GO" id="GO:0005886">
    <property type="term" value="C:plasma membrane"/>
    <property type="evidence" value="ECO:0007669"/>
    <property type="project" value="UniProtKB-SubCell"/>
</dbReference>
<evidence type="ECO:0000256" key="22">
    <source>
        <dbReference type="SAM" id="Phobius"/>
    </source>
</evidence>
<keyword evidence="11" id="KW-0445">Lipid transport</keyword>
<dbReference type="PANTHER" id="PTHR43107">
    <property type="entry name" value="LONG-CHAIN FATTY ACID TRANSPORT PROTEIN"/>
    <property type="match status" value="1"/>
</dbReference>
<dbReference type="OMA" id="VWRQFLD"/>
<dbReference type="STRING" id="225164.V4A726"/>
<comment type="subcellular location">
    <subcellularLocation>
        <location evidence="1">Cell membrane</location>
        <topology evidence="1">Multi-pass membrane protein</topology>
    </subcellularLocation>
    <subcellularLocation>
        <location evidence="17">Peroxisome membrane</location>
    </subcellularLocation>
</comment>
<evidence type="ECO:0000256" key="21">
    <source>
        <dbReference type="ARBA" id="ARBA00078285"/>
    </source>
</evidence>
<evidence type="ECO:0000256" key="13">
    <source>
        <dbReference type="ARBA" id="ARBA00023140"/>
    </source>
</evidence>
<evidence type="ECO:0000256" key="12">
    <source>
        <dbReference type="ARBA" id="ARBA00023136"/>
    </source>
</evidence>
<dbReference type="GO" id="GO:0005524">
    <property type="term" value="F:ATP binding"/>
    <property type="evidence" value="ECO:0007669"/>
    <property type="project" value="UniProtKB-KW"/>
</dbReference>
<evidence type="ECO:0000256" key="3">
    <source>
        <dbReference type="ARBA" id="ARBA00022448"/>
    </source>
</evidence>
<evidence type="ECO:0000313" key="26">
    <source>
        <dbReference type="Proteomes" id="UP000030746"/>
    </source>
</evidence>
<evidence type="ECO:0000256" key="10">
    <source>
        <dbReference type="ARBA" id="ARBA00022989"/>
    </source>
</evidence>
<dbReference type="KEGG" id="lgi:LOTGIDRAFT_232997"/>
<evidence type="ECO:0000256" key="17">
    <source>
        <dbReference type="ARBA" id="ARBA00046271"/>
    </source>
</evidence>
<sequence>MGCPMKHQHHHHAQVEKPSVTEIPVQTDLKIVWIISIVVGLLTLVLALLHYKYPWLKYDLLHLKQMFRAIRRYTQKVRRNEFIIDTFELTVTKHPEKIFIIYNDIHYSYYEVNQKANQVARAALQIGVKKGDTVGIMLYNEPAFIWLFFGLQKIGVTVAYINVFLRSKSLAHCVEVSQSNFLIIGDDADLDSAIEDIGESLSDTEVFSISEYESDQRKSFKRIMDEQSTDDFPKECRADVTKNDICQLIFTSGTTGLPKAAIISQDKALKGSVVCSTFNLGPNDVFYETLPLYHSAAGELALFNVIDTGSTMVLRRKFSARCFLADCRKYNVTVIHYIGELCRYLMAAPVTPEDRDHRIRVAFGNGLRSDVWRDFQERFNIPHVAEFYGATEAPVGLINICNQLGSIGRTSPLLKKIFKIEFLRYDHETREPVRNKINNSCIIAKPGEVGLLVVKIHKSVKFEGYRGNKSDNQKKLLKNVFDEGDLYFDSGDLFRIDDNYFLYFRDRMGDTFRWKGENVSTSEVTEVLNTLDFIQDSNVYGVEIPGCEGKAGMAALTLKEGQVLTQDQIKTLHRQCSNELASYARPKFIRVQKQMSLTSTFKQRKIELIDEGFDPKKTEEPLYYYNPIHEQYDGLTDEVFSDIVSGVYRL</sequence>
<comment type="function">
    <text evidence="19">Acyl-CoA synthetase required for both the import of long chain fatty acids (LCFAs) (C14-C18) and the activation very long chain fatty acids (VLCFAs) (C20-C26) by esterification of the fatty acids into metabolically active CoA-thioesters for subsequent degradation or incorporation into phospholipids. The transport and fatty acyl-CoA synthetase activities are genetically separable and are thus independent activities. Esterifies VLCFAs in the peroxisome matrix. The VLCFAs are actively transported into peroxisomes by a PXA1-PXA2 heterodimeric transporter in the peroxisomal membrane.</text>
</comment>
<evidence type="ECO:0000256" key="19">
    <source>
        <dbReference type="ARBA" id="ARBA00060276"/>
    </source>
</evidence>
<dbReference type="RefSeq" id="XP_009056670.1">
    <property type="nucleotide sequence ID" value="XM_009058422.1"/>
</dbReference>
<evidence type="ECO:0000256" key="11">
    <source>
        <dbReference type="ARBA" id="ARBA00023055"/>
    </source>
</evidence>
<dbReference type="InterPro" id="IPR000873">
    <property type="entry name" value="AMP-dep_synth/lig_dom"/>
</dbReference>
<dbReference type="GO" id="GO:0005778">
    <property type="term" value="C:peroxisomal membrane"/>
    <property type="evidence" value="ECO:0007669"/>
    <property type="project" value="UniProtKB-SubCell"/>
</dbReference>
<keyword evidence="8" id="KW-0443">Lipid metabolism</keyword>
<proteinExistence type="inferred from homology"/>
<keyword evidence="12 22" id="KW-0472">Membrane</keyword>
<keyword evidence="7" id="KW-0547">Nucleotide-binding</keyword>
<dbReference type="GeneID" id="20249117"/>
<organism evidence="25 26">
    <name type="scientific">Lottia gigantea</name>
    <name type="common">Giant owl limpet</name>
    <dbReference type="NCBI Taxonomy" id="225164"/>
    <lineage>
        <taxon>Eukaryota</taxon>
        <taxon>Metazoa</taxon>
        <taxon>Spiralia</taxon>
        <taxon>Lophotrochozoa</taxon>
        <taxon>Mollusca</taxon>
        <taxon>Gastropoda</taxon>
        <taxon>Patellogastropoda</taxon>
        <taxon>Lottioidea</taxon>
        <taxon>Lottiidae</taxon>
        <taxon>Lottia</taxon>
    </lineage>
</organism>
<feature type="transmembrane region" description="Helical" evidence="22">
    <location>
        <begin position="31"/>
        <end position="51"/>
    </location>
</feature>
<dbReference type="EC" id="6.2.1.3" evidence="14"/>
<dbReference type="Gene3D" id="3.40.50.12780">
    <property type="entry name" value="N-terminal domain of ligase-like"/>
    <property type="match status" value="1"/>
</dbReference>
<dbReference type="PANTHER" id="PTHR43107:SF22">
    <property type="entry name" value="VERY LONG-CHAIN ACYL-COA SYNTHETASE"/>
    <property type="match status" value="1"/>
</dbReference>
<evidence type="ECO:0000256" key="7">
    <source>
        <dbReference type="ARBA" id="ARBA00022741"/>
    </source>
</evidence>
<feature type="domain" description="AMP-binding enzyme C-terminal" evidence="24">
    <location>
        <begin position="523"/>
        <end position="602"/>
    </location>
</feature>
<dbReference type="PROSITE" id="PS00455">
    <property type="entry name" value="AMP_BINDING"/>
    <property type="match status" value="1"/>
</dbReference>
<evidence type="ECO:0000256" key="18">
    <source>
        <dbReference type="ARBA" id="ARBA00048666"/>
    </source>
</evidence>
<comment type="catalytic activity">
    <reaction evidence="15">
        <text>a very long-chain fatty acid + ATP + CoA = a very long-chain fatty acyl-CoA + AMP + diphosphate</text>
        <dbReference type="Rhea" id="RHEA:54536"/>
        <dbReference type="ChEBI" id="CHEBI:30616"/>
        <dbReference type="ChEBI" id="CHEBI:33019"/>
        <dbReference type="ChEBI" id="CHEBI:57287"/>
        <dbReference type="ChEBI" id="CHEBI:58950"/>
        <dbReference type="ChEBI" id="CHEBI:138261"/>
        <dbReference type="ChEBI" id="CHEBI:456215"/>
    </reaction>
    <physiologicalReaction direction="left-to-right" evidence="15">
        <dbReference type="Rhea" id="RHEA:54537"/>
    </physiologicalReaction>
</comment>
<dbReference type="GO" id="GO:0044539">
    <property type="term" value="P:long-chain fatty acid import into cell"/>
    <property type="evidence" value="ECO:0007669"/>
    <property type="project" value="TreeGrafter"/>
</dbReference>
<protein>
    <recommendedName>
        <fullName evidence="20">Very long-chain fatty acid transport protein</fullName>
        <ecNumber evidence="14">6.2.1.3</ecNumber>
    </recommendedName>
    <alternativeName>
        <fullName evidence="16">Long-chain-fatty-acid--CoA ligase</fullName>
    </alternativeName>
    <alternativeName>
        <fullName evidence="21">Very-long-chain acyl-CoA synthetase</fullName>
    </alternativeName>
</protein>
<dbReference type="Pfam" id="PF13193">
    <property type="entry name" value="AMP-binding_C"/>
    <property type="match status" value="1"/>
</dbReference>
<evidence type="ECO:0000259" key="24">
    <source>
        <dbReference type="Pfam" id="PF13193"/>
    </source>
</evidence>
<dbReference type="InterPro" id="IPR020845">
    <property type="entry name" value="AMP-binding_CS"/>
</dbReference>
<dbReference type="SUPFAM" id="SSF56801">
    <property type="entry name" value="Acetyl-CoA synthetase-like"/>
    <property type="match status" value="1"/>
</dbReference>
<evidence type="ECO:0000256" key="20">
    <source>
        <dbReference type="ARBA" id="ARBA00068795"/>
    </source>
</evidence>
<dbReference type="InterPro" id="IPR045851">
    <property type="entry name" value="AMP-bd_C_sf"/>
</dbReference>
<keyword evidence="4" id="KW-1003">Cell membrane</keyword>
<keyword evidence="9" id="KW-0067">ATP-binding</keyword>
<dbReference type="AlphaFoldDB" id="V4A726"/>
<comment type="catalytic activity">
    <reaction evidence="18">
        <text>tetracosanoate + ATP + CoA = tetracosanoyl-CoA + AMP + diphosphate</text>
        <dbReference type="Rhea" id="RHEA:33639"/>
        <dbReference type="ChEBI" id="CHEBI:30616"/>
        <dbReference type="ChEBI" id="CHEBI:31014"/>
        <dbReference type="ChEBI" id="CHEBI:33019"/>
        <dbReference type="ChEBI" id="CHEBI:57287"/>
        <dbReference type="ChEBI" id="CHEBI:65052"/>
        <dbReference type="ChEBI" id="CHEBI:456215"/>
    </reaction>
    <physiologicalReaction direction="left-to-right" evidence="18">
        <dbReference type="Rhea" id="RHEA:33640"/>
    </physiologicalReaction>
</comment>
<accession>V4A726</accession>
<dbReference type="EMBL" id="KB202050">
    <property type="protein sequence ID" value="ESO92527.1"/>
    <property type="molecule type" value="Genomic_DNA"/>
</dbReference>
<keyword evidence="10 22" id="KW-1133">Transmembrane helix</keyword>
<gene>
    <name evidence="25" type="ORF">LOTGIDRAFT_232997</name>
</gene>
<evidence type="ECO:0000256" key="2">
    <source>
        <dbReference type="ARBA" id="ARBA00006432"/>
    </source>
</evidence>
<dbReference type="InterPro" id="IPR025110">
    <property type="entry name" value="AMP-bd_C"/>
</dbReference>
<dbReference type="FunFam" id="3.30.300.30:FF:000002">
    <property type="entry name" value="Long-chain fatty acid transport protein 1"/>
    <property type="match status" value="1"/>
</dbReference>
<keyword evidence="13" id="KW-0576">Peroxisome</keyword>
<evidence type="ECO:0000256" key="15">
    <source>
        <dbReference type="ARBA" id="ARBA00036527"/>
    </source>
</evidence>
<evidence type="ECO:0000256" key="8">
    <source>
        <dbReference type="ARBA" id="ARBA00022832"/>
    </source>
</evidence>
<keyword evidence="26" id="KW-1185">Reference proteome</keyword>
<dbReference type="HOGENOM" id="CLU_000022_46_2_1"/>
<keyword evidence="6 22" id="KW-0812">Transmembrane</keyword>
<dbReference type="Gene3D" id="3.30.300.30">
    <property type="match status" value="1"/>
</dbReference>
<evidence type="ECO:0000256" key="16">
    <source>
        <dbReference type="ARBA" id="ARBA00041297"/>
    </source>
</evidence>
<dbReference type="CTD" id="20249117"/>
<dbReference type="GO" id="GO:0004467">
    <property type="term" value="F:long-chain fatty acid-CoA ligase activity"/>
    <property type="evidence" value="ECO:0007669"/>
    <property type="project" value="UniProtKB-EC"/>
</dbReference>
<dbReference type="OrthoDB" id="288590at2759"/>
<evidence type="ECO:0000256" key="4">
    <source>
        <dbReference type="ARBA" id="ARBA00022475"/>
    </source>
</evidence>
<evidence type="ECO:0000256" key="6">
    <source>
        <dbReference type="ARBA" id="ARBA00022692"/>
    </source>
</evidence>
<dbReference type="NCBIfam" id="NF006134">
    <property type="entry name" value="PRK08279.1"/>
    <property type="match status" value="1"/>
</dbReference>
<reference evidence="25 26" key="1">
    <citation type="journal article" date="2013" name="Nature">
        <title>Insights into bilaterian evolution from three spiralian genomes.</title>
        <authorList>
            <person name="Simakov O."/>
            <person name="Marletaz F."/>
            <person name="Cho S.J."/>
            <person name="Edsinger-Gonzales E."/>
            <person name="Havlak P."/>
            <person name="Hellsten U."/>
            <person name="Kuo D.H."/>
            <person name="Larsson T."/>
            <person name="Lv J."/>
            <person name="Arendt D."/>
            <person name="Savage R."/>
            <person name="Osoegawa K."/>
            <person name="de Jong P."/>
            <person name="Grimwood J."/>
            <person name="Chapman J.A."/>
            <person name="Shapiro H."/>
            <person name="Aerts A."/>
            <person name="Otillar R.P."/>
            <person name="Terry A.Y."/>
            <person name="Boore J.L."/>
            <person name="Grigoriev I.V."/>
            <person name="Lindberg D.R."/>
            <person name="Seaver E.C."/>
            <person name="Weisblat D.A."/>
            <person name="Putnam N.H."/>
            <person name="Rokhsar D.S."/>
        </authorList>
    </citation>
    <scope>NUCLEOTIDE SEQUENCE [LARGE SCALE GENOMIC DNA]</scope>
</reference>
<dbReference type="InterPro" id="IPR042099">
    <property type="entry name" value="ANL_N_sf"/>
</dbReference>
<comment type="similarity">
    <text evidence="2">Belongs to the ATP-dependent AMP-binding enzyme family.</text>
</comment>
<evidence type="ECO:0000256" key="9">
    <source>
        <dbReference type="ARBA" id="ARBA00022840"/>
    </source>
</evidence>
<evidence type="ECO:0000256" key="14">
    <source>
        <dbReference type="ARBA" id="ARBA00026121"/>
    </source>
</evidence>
<evidence type="ECO:0000259" key="23">
    <source>
        <dbReference type="Pfam" id="PF00501"/>
    </source>
</evidence>
<evidence type="ECO:0000313" key="25">
    <source>
        <dbReference type="EMBL" id="ESO92527.1"/>
    </source>
</evidence>
<evidence type="ECO:0000256" key="1">
    <source>
        <dbReference type="ARBA" id="ARBA00004651"/>
    </source>
</evidence>
<name>V4A726_LOTGI</name>
<dbReference type="Proteomes" id="UP000030746">
    <property type="component" value="Unassembled WGS sequence"/>
</dbReference>